<dbReference type="Proteomes" id="UP001595850">
    <property type="component" value="Unassembled WGS sequence"/>
</dbReference>
<feature type="compositionally biased region" description="Basic and acidic residues" evidence="1">
    <location>
        <begin position="16"/>
        <end position="27"/>
    </location>
</feature>
<dbReference type="EMBL" id="JBHSBM010000018">
    <property type="protein sequence ID" value="MFC4060205.1"/>
    <property type="molecule type" value="Genomic_DNA"/>
</dbReference>
<sequence length="63" mass="7111">MAKNMLQGSRVKGIHHYRDERNADGGSRHLRHANRYAENRLWKAEADKELAEAREAADPGSPA</sequence>
<evidence type="ECO:0000256" key="1">
    <source>
        <dbReference type="SAM" id="MobiDB-lite"/>
    </source>
</evidence>
<accession>A0ABV8IB01</accession>
<evidence type="ECO:0000313" key="3">
    <source>
        <dbReference type="Proteomes" id="UP001595850"/>
    </source>
</evidence>
<gene>
    <name evidence="2" type="ORF">ACFOWE_18020</name>
</gene>
<evidence type="ECO:0000313" key="2">
    <source>
        <dbReference type="EMBL" id="MFC4060205.1"/>
    </source>
</evidence>
<keyword evidence="3" id="KW-1185">Reference proteome</keyword>
<name>A0ABV8IB01_9ACTN</name>
<protein>
    <submittedName>
        <fullName evidence="2">Uncharacterized protein</fullName>
    </submittedName>
</protein>
<reference evidence="3" key="1">
    <citation type="journal article" date="2019" name="Int. J. Syst. Evol. Microbiol.">
        <title>The Global Catalogue of Microorganisms (GCM) 10K type strain sequencing project: providing services to taxonomists for standard genome sequencing and annotation.</title>
        <authorList>
            <consortium name="The Broad Institute Genomics Platform"/>
            <consortium name="The Broad Institute Genome Sequencing Center for Infectious Disease"/>
            <person name="Wu L."/>
            <person name="Ma J."/>
        </authorList>
    </citation>
    <scope>NUCLEOTIDE SEQUENCE [LARGE SCALE GENOMIC DNA]</scope>
    <source>
        <strain evidence="3">TBRC 4489</strain>
    </source>
</reference>
<feature type="region of interest" description="Disordered" evidence="1">
    <location>
        <begin position="1"/>
        <end position="32"/>
    </location>
</feature>
<proteinExistence type="predicted"/>
<organism evidence="2 3">
    <name type="scientific">Planomonospora corallina</name>
    <dbReference type="NCBI Taxonomy" id="1806052"/>
    <lineage>
        <taxon>Bacteria</taxon>
        <taxon>Bacillati</taxon>
        <taxon>Actinomycetota</taxon>
        <taxon>Actinomycetes</taxon>
        <taxon>Streptosporangiales</taxon>
        <taxon>Streptosporangiaceae</taxon>
        <taxon>Planomonospora</taxon>
    </lineage>
</organism>
<comment type="caution">
    <text evidence="2">The sequence shown here is derived from an EMBL/GenBank/DDBJ whole genome shotgun (WGS) entry which is preliminary data.</text>
</comment>
<dbReference type="RefSeq" id="WP_377289235.1">
    <property type="nucleotide sequence ID" value="NZ_JBHSBM010000018.1"/>
</dbReference>